<dbReference type="InterPro" id="IPR005843">
    <property type="entry name" value="A-D-PHexomutase_C"/>
</dbReference>
<dbReference type="InterPro" id="IPR005841">
    <property type="entry name" value="Alpha-D-phosphohexomutase_SF"/>
</dbReference>
<dbReference type="PRINTS" id="PR00509">
    <property type="entry name" value="PGMPMM"/>
</dbReference>
<keyword evidence="3" id="KW-0597">Phosphoprotein</keyword>
<evidence type="ECO:0000313" key="11">
    <source>
        <dbReference type="EMBL" id="SVA06866.1"/>
    </source>
</evidence>
<evidence type="ECO:0000256" key="6">
    <source>
        <dbReference type="ARBA" id="ARBA00023235"/>
    </source>
</evidence>
<comment type="cofactor">
    <cofactor evidence="1">
        <name>Mg(2+)</name>
        <dbReference type="ChEBI" id="CHEBI:18420"/>
    </cofactor>
</comment>
<feature type="domain" description="Alpha-D-phosphohexomutase alpha/beta/alpha" evidence="10">
    <location>
        <begin position="271"/>
        <end position="385"/>
    </location>
</feature>
<name>A0A381SS83_9ZZZZ</name>
<dbReference type="SUPFAM" id="SSF55957">
    <property type="entry name" value="Phosphoglucomutase, C-terminal domain"/>
    <property type="match status" value="1"/>
</dbReference>
<dbReference type="Pfam" id="PF02879">
    <property type="entry name" value="PGM_PMM_II"/>
    <property type="match status" value="1"/>
</dbReference>
<dbReference type="Pfam" id="PF00408">
    <property type="entry name" value="PGM_PMM_IV"/>
    <property type="match status" value="1"/>
</dbReference>
<keyword evidence="6" id="KW-0413">Isomerase</keyword>
<organism evidence="11">
    <name type="scientific">marine metagenome</name>
    <dbReference type="NCBI Taxonomy" id="408172"/>
    <lineage>
        <taxon>unclassified sequences</taxon>
        <taxon>metagenomes</taxon>
        <taxon>ecological metagenomes</taxon>
    </lineage>
</organism>
<dbReference type="SUPFAM" id="SSF53738">
    <property type="entry name" value="Phosphoglucomutase, first 3 domains"/>
    <property type="match status" value="3"/>
</dbReference>
<comment type="similarity">
    <text evidence="2">Belongs to the phosphohexose mutase family.</text>
</comment>
<dbReference type="PANTHER" id="PTHR42946:SF1">
    <property type="entry name" value="PHOSPHOGLUCOMUTASE (ALPHA-D-GLUCOSE-1,6-BISPHOSPHATE-DEPENDENT)"/>
    <property type="match status" value="1"/>
</dbReference>
<gene>
    <name evidence="11" type="ORF">METZ01_LOCUS59720</name>
</gene>
<evidence type="ECO:0000256" key="1">
    <source>
        <dbReference type="ARBA" id="ARBA00001946"/>
    </source>
</evidence>
<dbReference type="GO" id="GO:0046872">
    <property type="term" value="F:metal ion binding"/>
    <property type="evidence" value="ECO:0007669"/>
    <property type="project" value="UniProtKB-KW"/>
</dbReference>
<dbReference type="Gene3D" id="3.30.310.50">
    <property type="entry name" value="Alpha-D-phosphohexomutase, C-terminal domain"/>
    <property type="match status" value="1"/>
</dbReference>
<feature type="domain" description="Alpha-D-phosphohexomutase alpha/beta/alpha" evidence="8">
    <location>
        <begin position="7"/>
        <end position="136"/>
    </location>
</feature>
<feature type="domain" description="Alpha-D-phosphohexomutase C-terminal" evidence="7">
    <location>
        <begin position="417"/>
        <end position="468"/>
    </location>
</feature>
<dbReference type="Gene3D" id="3.40.120.10">
    <property type="entry name" value="Alpha-D-Glucose-1,6-Bisphosphate, subunit A, domain 3"/>
    <property type="match status" value="3"/>
</dbReference>
<dbReference type="GO" id="GO:0005975">
    <property type="term" value="P:carbohydrate metabolic process"/>
    <property type="evidence" value="ECO:0007669"/>
    <property type="project" value="InterPro"/>
</dbReference>
<keyword evidence="5" id="KW-0460">Magnesium</keyword>
<accession>A0A381SS83</accession>
<dbReference type="InterPro" id="IPR036900">
    <property type="entry name" value="A-D-PHexomutase_C_sf"/>
</dbReference>
<evidence type="ECO:0000259" key="8">
    <source>
        <dbReference type="Pfam" id="PF02878"/>
    </source>
</evidence>
<evidence type="ECO:0008006" key="12">
    <source>
        <dbReference type="Google" id="ProtNLM"/>
    </source>
</evidence>
<dbReference type="AlphaFoldDB" id="A0A381SS83"/>
<dbReference type="InterPro" id="IPR005846">
    <property type="entry name" value="A-D-PHexomutase_a/b/a-III"/>
</dbReference>
<dbReference type="InterPro" id="IPR050060">
    <property type="entry name" value="Phosphoglucosamine_mutase"/>
</dbReference>
<evidence type="ECO:0000256" key="4">
    <source>
        <dbReference type="ARBA" id="ARBA00022723"/>
    </source>
</evidence>
<evidence type="ECO:0000259" key="7">
    <source>
        <dbReference type="Pfam" id="PF00408"/>
    </source>
</evidence>
<reference evidence="11" key="1">
    <citation type="submission" date="2018-05" db="EMBL/GenBank/DDBJ databases">
        <authorList>
            <person name="Lanie J.A."/>
            <person name="Ng W.-L."/>
            <person name="Kazmierczak K.M."/>
            <person name="Andrzejewski T.M."/>
            <person name="Davidsen T.M."/>
            <person name="Wayne K.J."/>
            <person name="Tettelin H."/>
            <person name="Glass J.I."/>
            <person name="Rusch D."/>
            <person name="Podicherti R."/>
            <person name="Tsui H.-C.T."/>
            <person name="Winkler M.E."/>
        </authorList>
    </citation>
    <scope>NUCLEOTIDE SEQUENCE</scope>
</reference>
<dbReference type="Pfam" id="PF02880">
    <property type="entry name" value="PGM_PMM_III"/>
    <property type="match status" value="1"/>
</dbReference>
<proteinExistence type="inferred from homology"/>
<sequence length="482" mass="53672">MNSLKTKLFGTSGVRGETNKEISPNLALELSIAFGEWLDVKGTVVLGRDTRFGAEMLIHAISSGLQSVGLDVLDCGILPTPALSLKLQGLKSVGGVMVTGSHMPPNRIGLIFLDSDACYLSDNKALEVENLYFQTSTKEIKNKIPTMNKIGTFNKIFDSSERYVEFVLSLIDKKKISELSINRKFKVVVDPGNGTAVDILPDLVEKCGLKVIAINNVKKGNPDRPAEPRASTLDGTRDCVKSNKAQLGTATDVDADRVVFINENCEVVSEDLIGAIFAKNVFEIYAKQDKHGMICVTPVNSSGLIDYLAKNYNVKMKYCKIGQPDTERALIEAGEKAVFAYEESGKYYFAKDVHWCDGNLATLVLLQIMAMRKKTLAELTDEFPKFYQTKSQFECIDDSKENVFKTLTKKFNCDKKLQQDKAMDITIDGLKRIYNDNSWLLLRPSGTEPLFRVYSDAMTQERADYLIVEAERIVNEAIQENL</sequence>
<feature type="domain" description="Alpha-D-phosphohexomutase alpha/beta/alpha" evidence="9">
    <location>
        <begin position="162"/>
        <end position="263"/>
    </location>
</feature>
<evidence type="ECO:0000256" key="3">
    <source>
        <dbReference type="ARBA" id="ARBA00022553"/>
    </source>
</evidence>
<dbReference type="InterPro" id="IPR005844">
    <property type="entry name" value="A-D-PHexomutase_a/b/a-I"/>
</dbReference>
<dbReference type="EMBL" id="UINC01003500">
    <property type="protein sequence ID" value="SVA06866.1"/>
    <property type="molecule type" value="Genomic_DNA"/>
</dbReference>
<dbReference type="GO" id="GO:0004615">
    <property type="term" value="F:phosphomannomutase activity"/>
    <property type="evidence" value="ECO:0007669"/>
    <property type="project" value="TreeGrafter"/>
</dbReference>
<evidence type="ECO:0000256" key="2">
    <source>
        <dbReference type="ARBA" id="ARBA00010231"/>
    </source>
</evidence>
<keyword evidence="4" id="KW-0479">Metal-binding</keyword>
<dbReference type="PANTHER" id="PTHR42946">
    <property type="entry name" value="PHOSPHOHEXOSE MUTASE"/>
    <property type="match status" value="1"/>
</dbReference>
<dbReference type="Pfam" id="PF02878">
    <property type="entry name" value="PGM_PMM_I"/>
    <property type="match status" value="1"/>
</dbReference>
<evidence type="ECO:0000259" key="10">
    <source>
        <dbReference type="Pfam" id="PF02880"/>
    </source>
</evidence>
<evidence type="ECO:0000259" key="9">
    <source>
        <dbReference type="Pfam" id="PF02879"/>
    </source>
</evidence>
<evidence type="ECO:0000256" key="5">
    <source>
        <dbReference type="ARBA" id="ARBA00022842"/>
    </source>
</evidence>
<dbReference type="InterPro" id="IPR016055">
    <property type="entry name" value="A-D-PHexomutase_a/b/a-I/II/III"/>
</dbReference>
<protein>
    <recommendedName>
        <fullName evidence="12">Phosphoglucosamine mutase</fullName>
    </recommendedName>
</protein>
<dbReference type="InterPro" id="IPR005845">
    <property type="entry name" value="A-D-PHexomutase_a/b/a-II"/>
</dbReference>